<feature type="transmembrane region" description="Helical" evidence="1">
    <location>
        <begin position="6"/>
        <end position="26"/>
    </location>
</feature>
<keyword evidence="1" id="KW-1133">Transmembrane helix</keyword>
<keyword evidence="1" id="KW-0472">Membrane</keyword>
<dbReference type="Proteomes" id="UP000199602">
    <property type="component" value="Unassembled WGS sequence"/>
</dbReference>
<name>A0A1H0APD8_9BACT</name>
<dbReference type="RefSeq" id="WP_092062807.1">
    <property type="nucleotide sequence ID" value="NZ_FNIN01000001.1"/>
</dbReference>
<reference evidence="2 3" key="1">
    <citation type="submission" date="2016-10" db="EMBL/GenBank/DDBJ databases">
        <authorList>
            <person name="de Groot N.N."/>
        </authorList>
    </citation>
    <scope>NUCLEOTIDE SEQUENCE [LARGE SCALE GENOMIC DNA]</scope>
    <source>
        <strain evidence="2 3">DSM 15269</strain>
    </source>
</reference>
<protein>
    <submittedName>
        <fullName evidence="2">Uncharacterized protein</fullName>
    </submittedName>
</protein>
<keyword evidence="3" id="KW-1185">Reference proteome</keyword>
<evidence type="ECO:0000256" key="1">
    <source>
        <dbReference type="SAM" id="Phobius"/>
    </source>
</evidence>
<dbReference type="AlphaFoldDB" id="A0A1H0APD8"/>
<dbReference type="OrthoDB" id="5422028at2"/>
<organism evidence="2 3">
    <name type="scientific">Desulfonauticus submarinus</name>
    <dbReference type="NCBI Taxonomy" id="206665"/>
    <lineage>
        <taxon>Bacteria</taxon>
        <taxon>Pseudomonadati</taxon>
        <taxon>Thermodesulfobacteriota</taxon>
        <taxon>Desulfovibrionia</taxon>
        <taxon>Desulfovibrionales</taxon>
        <taxon>Desulfonauticaceae</taxon>
        <taxon>Desulfonauticus</taxon>
    </lineage>
</organism>
<dbReference type="STRING" id="206665.SAMN04488516_101479"/>
<evidence type="ECO:0000313" key="3">
    <source>
        <dbReference type="Proteomes" id="UP000199602"/>
    </source>
</evidence>
<gene>
    <name evidence="2" type="ORF">SAMN04488516_101479</name>
</gene>
<keyword evidence="1" id="KW-0812">Transmembrane</keyword>
<accession>A0A1H0APD8</accession>
<dbReference type="EMBL" id="FNIN01000001">
    <property type="protein sequence ID" value="SDN34786.1"/>
    <property type="molecule type" value="Genomic_DNA"/>
</dbReference>
<evidence type="ECO:0000313" key="2">
    <source>
        <dbReference type="EMBL" id="SDN34786.1"/>
    </source>
</evidence>
<proteinExistence type="predicted"/>
<sequence>MNVTILTAIIGVVAGAIGWWITTFWMQPILRYRNIKYKILMNFIYYAQVINADELNSDMKNLYRERVLANRQTSSELAAAIEQLPGWYKKWLRIKGYDPQKAAKNLIGFSNTKEYDQSNRLEGLIRKQLGLPPKT</sequence>